<name>R0IM93_EXST2</name>
<dbReference type="EMBL" id="KB908626">
    <property type="protein sequence ID" value="EOA85931.1"/>
    <property type="molecule type" value="Genomic_DNA"/>
</dbReference>
<organism evidence="2 3">
    <name type="scientific">Exserohilum turcicum (strain 28A)</name>
    <name type="common">Northern leaf blight fungus</name>
    <name type="synonym">Setosphaeria turcica</name>
    <dbReference type="NCBI Taxonomy" id="671987"/>
    <lineage>
        <taxon>Eukaryota</taxon>
        <taxon>Fungi</taxon>
        <taxon>Dikarya</taxon>
        <taxon>Ascomycota</taxon>
        <taxon>Pezizomycotina</taxon>
        <taxon>Dothideomycetes</taxon>
        <taxon>Pleosporomycetidae</taxon>
        <taxon>Pleosporales</taxon>
        <taxon>Pleosporineae</taxon>
        <taxon>Pleosporaceae</taxon>
        <taxon>Exserohilum</taxon>
    </lineage>
</organism>
<reference evidence="2 3" key="1">
    <citation type="journal article" date="2012" name="PLoS Pathog.">
        <title>Diverse lifestyles and strategies of plant pathogenesis encoded in the genomes of eighteen Dothideomycetes fungi.</title>
        <authorList>
            <person name="Ohm R.A."/>
            <person name="Feau N."/>
            <person name="Henrissat B."/>
            <person name="Schoch C.L."/>
            <person name="Horwitz B.A."/>
            <person name="Barry K.W."/>
            <person name="Condon B.J."/>
            <person name="Copeland A.C."/>
            <person name="Dhillon B."/>
            <person name="Glaser F."/>
            <person name="Hesse C.N."/>
            <person name="Kosti I."/>
            <person name="LaButti K."/>
            <person name="Lindquist E.A."/>
            <person name="Lucas S."/>
            <person name="Salamov A.A."/>
            <person name="Bradshaw R.E."/>
            <person name="Ciuffetti L."/>
            <person name="Hamelin R.C."/>
            <person name="Kema G.H.J."/>
            <person name="Lawrence C."/>
            <person name="Scott J.A."/>
            <person name="Spatafora J.W."/>
            <person name="Turgeon B.G."/>
            <person name="de Wit P.J.G.M."/>
            <person name="Zhong S."/>
            <person name="Goodwin S.B."/>
            <person name="Grigoriev I.V."/>
        </authorList>
    </citation>
    <scope>NUCLEOTIDE SEQUENCE [LARGE SCALE GENOMIC DNA]</scope>
    <source>
        <strain evidence="3">28A</strain>
    </source>
</reference>
<keyword evidence="3" id="KW-1185">Reference proteome</keyword>
<proteinExistence type="predicted"/>
<evidence type="ECO:0000313" key="2">
    <source>
        <dbReference type="EMBL" id="EOA85931.1"/>
    </source>
</evidence>
<evidence type="ECO:0000256" key="1">
    <source>
        <dbReference type="SAM" id="MobiDB-lite"/>
    </source>
</evidence>
<dbReference type="STRING" id="671987.R0IM93"/>
<feature type="compositionally biased region" description="Basic residues" evidence="1">
    <location>
        <begin position="272"/>
        <end position="285"/>
    </location>
</feature>
<sequence length="333" mass="36308">MAMFFDTFSIPHAQDSLQIIQYSGPPKPKQTSRRNPSKTLSSKDSTRSNTKLENKEDPVPTSDEVEVIDLTYLVGEGDSDISGSRGGGDGDINSCDDFAPQYESEGEEFERNVREGANDESSNNPAPSENVSQENTVVVEDNQPSVDTDGGDSHENDAGTQINNRLEVSSITALNLRSGKYPIDTENDIDYDAFGKAKTRMSGFPCHKFPSIPPISLSKMNIEQSTRGSPPSIENTSSSSRSSSSSSSSSGSSSSDTDTDHNDCDNQIAWLTRKRKRFPPTKQHIRLSNMTSKQRLKHNVGPSKQQMPSPSSSSQFSNCPLALKPPSEPPHSR</sequence>
<dbReference type="GeneID" id="19402064"/>
<accession>R0IM93</accession>
<feature type="region of interest" description="Disordered" evidence="1">
    <location>
        <begin position="222"/>
        <end position="333"/>
    </location>
</feature>
<feature type="compositionally biased region" description="Low complexity" evidence="1">
    <location>
        <begin position="302"/>
        <end position="317"/>
    </location>
</feature>
<reference evidence="2 3" key="2">
    <citation type="journal article" date="2013" name="PLoS Genet.">
        <title>Comparative genome structure, secondary metabolite, and effector coding capacity across Cochliobolus pathogens.</title>
        <authorList>
            <person name="Condon B.J."/>
            <person name="Leng Y."/>
            <person name="Wu D."/>
            <person name="Bushley K.E."/>
            <person name="Ohm R.A."/>
            <person name="Otillar R."/>
            <person name="Martin J."/>
            <person name="Schackwitz W."/>
            <person name="Grimwood J."/>
            <person name="MohdZainudin N."/>
            <person name="Xue C."/>
            <person name="Wang R."/>
            <person name="Manning V.A."/>
            <person name="Dhillon B."/>
            <person name="Tu Z.J."/>
            <person name="Steffenson B.J."/>
            <person name="Salamov A."/>
            <person name="Sun H."/>
            <person name="Lowry S."/>
            <person name="LaButti K."/>
            <person name="Han J."/>
            <person name="Copeland A."/>
            <person name="Lindquist E."/>
            <person name="Barry K."/>
            <person name="Schmutz J."/>
            <person name="Baker S.E."/>
            <person name="Ciuffetti L.M."/>
            <person name="Grigoriev I.V."/>
            <person name="Zhong S."/>
            <person name="Turgeon B.G."/>
        </authorList>
    </citation>
    <scope>NUCLEOTIDE SEQUENCE [LARGE SCALE GENOMIC DNA]</scope>
    <source>
        <strain evidence="3">28A</strain>
    </source>
</reference>
<feature type="compositionally biased region" description="Polar residues" evidence="1">
    <location>
        <begin position="119"/>
        <end position="146"/>
    </location>
</feature>
<feature type="compositionally biased region" description="Low complexity" evidence="1">
    <location>
        <begin position="237"/>
        <end position="255"/>
    </location>
</feature>
<dbReference type="Proteomes" id="UP000016935">
    <property type="component" value="Unassembled WGS sequence"/>
</dbReference>
<feature type="region of interest" description="Disordered" evidence="1">
    <location>
        <begin position="15"/>
        <end position="164"/>
    </location>
</feature>
<dbReference type="RefSeq" id="XP_008026488.1">
    <property type="nucleotide sequence ID" value="XM_008028297.1"/>
</dbReference>
<dbReference type="OrthoDB" id="3692853at2759"/>
<dbReference type="HOGENOM" id="CLU_066248_0_0_1"/>
<dbReference type="AlphaFoldDB" id="R0IM93"/>
<feature type="compositionally biased region" description="Basic and acidic residues" evidence="1">
    <location>
        <begin position="44"/>
        <end position="58"/>
    </location>
</feature>
<feature type="compositionally biased region" description="Polar residues" evidence="1">
    <location>
        <begin position="222"/>
        <end position="236"/>
    </location>
</feature>
<gene>
    <name evidence="2" type="ORF">SETTUDRAFT_184890</name>
</gene>
<evidence type="ECO:0000313" key="3">
    <source>
        <dbReference type="Proteomes" id="UP000016935"/>
    </source>
</evidence>
<protein>
    <submittedName>
        <fullName evidence="2">Uncharacterized protein</fullName>
    </submittedName>
</protein>